<evidence type="ECO:0000313" key="4">
    <source>
        <dbReference type="Proteomes" id="UP000002051"/>
    </source>
</evidence>
<reference evidence="3" key="3">
    <citation type="submission" date="2015-04" db="UniProtKB">
        <authorList>
            <consortium name="EnsemblPlants"/>
        </authorList>
    </citation>
    <scope>IDENTIFICATION</scope>
    <source>
        <strain evidence="3">cv. Jemalong A17</strain>
    </source>
</reference>
<dbReference type="HOGENOM" id="CLU_610282_0_0_1"/>
<feature type="region of interest" description="Disordered" evidence="1">
    <location>
        <begin position="29"/>
        <end position="50"/>
    </location>
</feature>
<keyword evidence="4" id="KW-1185">Reference proteome</keyword>
<evidence type="ECO:0000256" key="1">
    <source>
        <dbReference type="SAM" id="MobiDB-lite"/>
    </source>
</evidence>
<dbReference type="EMBL" id="CM001220">
    <property type="protein sequence ID" value="KEH29205.1"/>
    <property type="molecule type" value="Genomic_DNA"/>
</dbReference>
<dbReference type="Proteomes" id="UP000002051">
    <property type="component" value="Chromosome 4"/>
</dbReference>
<reference evidence="2 4" key="1">
    <citation type="journal article" date="2011" name="Nature">
        <title>The Medicago genome provides insight into the evolution of rhizobial symbioses.</title>
        <authorList>
            <person name="Young N.D."/>
            <person name="Debelle F."/>
            <person name="Oldroyd G.E."/>
            <person name="Geurts R."/>
            <person name="Cannon S.B."/>
            <person name="Udvardi M.K."/>
            <person name="Benedito V.A."/>
            <person name="Mayer K.F."/>
            <person name="Gouzy J."/>
            <person name="Schoof H."/>
            <person name="Van de Peer Y."/>
            <person name="Proost S."/>
            <person name="Cook D.R."/>
            <person name="Meyers B.C."/>
            <person name="Spannagl M."/>
            <person name="Cheung F."/>
            <person name="De Mita S."/>
            <person name="Krishnakumar V."/>
            <person name="Gundlach H."/>
            <person name="Zhou S."/>
            <person name="Mudge J."/>
            <person name="Bharti A.K."/>
            <person name="Murray J.D."/>
            <person name="Naoumkina M.A."/>
            <person name="Rosen B."/>
            <person name="Silverstein K.A."/>
            <person name="Tang H."/>
            <person name="Rombauts S."/>
            <person name="Zhao P.X."/>
            <person name="Zhou P."/>
            <person name="Barbe V."/>
            <person name="Bardou P."/>
            <person name="Bechner M."/>
            <person name="Bellec A."/>
            <person name="Berger A."/>
            <person name="Berges H."/>
            <person name="Bidwell S."/>
            <person name="Bisseling T."/>
            <person name="Choisne N."/>
            <person name="Couloux A."/>
            <person name="Denny R."/>
            <person name="Deshpande S."/>
            <person name="Dai X."/>
            <person name="Doyle J.J."/>
            <person name="Dudez A.M."/>
            <person name="Farmer A.D."/>
            <person name="Fouteau S."/>
            <person name="Franken C."/>
            <person name="Gibelin C."/>
            <person name="Gish J."/>
            <person name="Goldstein S."/>
            <person name="Gonzalez A.J."/>
            <person name="Green P.J."/>
            <person name="Hallab A."/>
            <person name="Hartog M."/>
            <person name="Hua A."/>
            <person name="Humphray S.J."/>
            <person name="Jeong D.H."/>
            <person name="Jing Y."/>
            <person name="Jocker A."/>
            <person name="Kenton S.M."/>
            <person name="Kim D.J."/>
            <person name="Klee K."/>
            <person name="Lai H."/>
            <person name="Lang C."/>
            <person name="Lin S."/>
            <person name="Macmil S.L."/>
            <person name="Magdelenat G."/>
            <person name="Matthews L."/>
            <person name="McCorrison J."/>
            <person name="Monaghan E.L."/>
            <person name="Mun J.H."/>
            <person name="Najar F.Z."/>
            <person name="Nicholson C."/>
            <person name="Noirot C."/>
            <person name="O'Bleness M."/>
            <person name="Paule C.R."/>
            <person name="Poulain J."/>
            <person name="Prion F."/>
            <person name="Qin B."/>
            <person name="Qu C."/>
            <person name="Retzel E.F."/>
            <person name="Riddle C."/>
            <person name="Sallet E."/>
            <person name="Samain S."/>
            <person name="Samson N."/>
            <person name="Sanders I."/>
            <person name="Saurat O."/>
            <person name="Scarpelli C."/>
            <person name="Schiex T."/>
            <person name="Segurens B."/>
            <person name="Severin A.J."/>
            <person name="Sherrier D.J."/>
            <person name="Shi R."/>
            <person name="Sims S."/>
            <person name="Singer S.R."/>
            <person name="Sinharoy S."/>
            <person name="Sterck L."/>
            <person name="Viollet A."/>
            <person name="Wang B.B."/>
            <person name="Wang K."/>
            <person name="Wang M."/>
            <person name="Wang X."/>
            <person name="Warfsmann J."/>
            <person name="Weissenbach J."/>
            <person name="White D.D."/>
            <person name="White J.D."/>
            <person name="Wiley G.B."/>
            <person name="Wincker P."/>
            <person name="Xing Y."/>
            <person name="Yang L."/>
            <person name="Yao Z."/>
            <person name="Ying F."/>
            <person name="Zhai J."/>
            <person name="Zhou L."/>
            <person name="Zuber A."/>
            <person name="Denarie J."/>
            <person name="Dixon R.A."/>
            <person name="May G.D."/>
            <person name="Schwartz D.C."/>
            <person name="Rogers J."/>
            <person name="Quetier F."/>
            <person name="Town C.D."/>
            <person name="Roe B.A."/>
        </authorList>
    </citation>
    <scope>NUCLEOTIDE SEQUENCE [LARGE SCALE GENOMIC DNA]</scope>
    <source>
        <strain evidence="2">A17</strain>
        <strain evidence="3 4">cv. Jemalong A17</strain>
    </source>
</reference>
<accession>A0A072UTI9</accession>
<proteinExistence type="predicted"/>
<sequence>MYIRTNSVGASMGSSPLPSLTRDVHMDRFNGGEHGIKPPPPTSQEIFTGTDSVGASIGSSPIPQPHKVDSRVFEFVILEKMKWAENGANSKEVGGSFVAGKDKDTQKIPNQNVSNIEYDIDVIYGLILIACIYLCHYNRYFTDDPHVFYKRGETYEFEGTWHIDEVNLIDFEKLVREVEPDSETDHEYIDGEGEHAENGSVDGVSLNDSDYDEEFDWTNVLIYQLINPTHVDASSGNVQDLVLVDASRNPDATTLIDFDDENGDSKDVGQIFTNVDLVRTSVREYALQKRKNVWLKKNERNNPDHKCYNTGKIRLIKTALLAKKLVPILKHSSGMKLKELQSTCKNKWGVMLSHFKLCRAKNKASELIHGGIDEKYSHLRNYVEELMRINSGSIVRIKCAVGDAGPERIFDGLNLGAKERGLELIRSKNTKIRRQKYVSPKSEAWHDPC</sequence>
<dbReference type="EnsemblPlants" id="KEH29205">
    <property type="protein sequence ID" value="KEH29205"/>
    <property type="gene ID" value="MTR_4g028910"/>
</dbReference>
<dbReference type="PANTHER" id="PTHR31973">
    <property type="entry name" value="POLYPROTEIN, PUTATIVE-RELATED"/>
    <property type="match status" value="1"/>
</dbReference>
<evidence type="ECO:0000313" key="3">
    <source>
        <dbReference type="EnsemblPlants" id="KEH29205"/>
    </source>
</evidence>
<name>A0A072UTI9_MEDTR</name>
<protein>
    <submittedName>
        <fullName evidence="2 3">Uncharacterized protein</fullName>
    </submittedName>
</protein>
<organism evidence="2 4">
    <name type="scientific">Medicago truncatula</name>
    <name type="common">Barrel medic</name>
    <name type="synonym">Medicago tribuloides</name>
    <dbReference type="NCBI Taxonomy" id="3880"/>
    <lineage>
        <taxon>Eukaryota</taxon>
        <taxon>Viridiplantae</taxon>
        <taxon>Streptophyta</taxon>
        <taxon>Embryophyta</taxon>
        <taxon>Tracheophyta</taxon>
        <taxon>Spermatophyta</taxon>
        <taxon>Magnoliopsida</taxon>
        <taxon>eudicotyledons</taxon>
        <taxon>Gunneridae</taxon>
        <taxon>Pentapetalae</taxon>
        <taxon>rosids</taxon>
        <taxon>fabids</taxon>
        <taxon>Fabales</taxon>
        <taxon>Fabaceae</taxon>
        <taxon>Papilionoideae</taxon>
        <taxon>50 kb inversion clade</taxon>
        <taxon>NPAAA clade</taxon>
        <taxon>Hologalegina</taxon>
        <taxon>IRL clade</taxon>
        <taxon>Trifolieae</taxon>
        <taxon>Medicago</taxon>
    </lineage>
</organism>
<dbReference type="AlphaFoldDB" id="A0A072UTI9"/>
<feature type="region of interest" description="Disordered" evidence="1">
    <location>
        <begin position="1"/>
        <end position="20"/>
    </location>
</feature>
<reference evidence="2 4" key="2">
    <citation type="journal article" date="2014" name="BMC Genomics">
        <title>An improved genome release (version Mt4.0) for the model legume Medicago truncatula.</title>
        <authorList>
            <person name="Tang H."/>
            <person name="Krishnakumar V."/>
            <person name="Bidwell S."/>
            <person name="Rosen B."/>
            <person name="Chan A."/>
            <person name="Zhou S."/>
            <person name="Gentzbittel L."/>
            <person name="Childs K.L."/>
            <person name="Yandell M."/>
            <person name="Gundlach H."/>
            <person name="Mayer K.F."/>
            <person name="Schwartz D.C."/>
            <person name="Town C.D."/>
        </authorList>
    </citation>
    <scope>GENOME REANNOTATION</scope>
    <source>
        <strain evidence="2">A17</strain>
        <strain evidence="3 4">cv. Jemalong A17</strain>
    </source>
</reference>
<dbReference type="PANTHER" id="PTHR31973:SF196">
    <property type="entry name" value="SWIM-TYPE DOMAIN-CONTAINING PROTEIN"/>
    <property type="match status" value="1"/>
</dbReference>
<feature type="compositionally biased region" description="Polar residues" evidence="1">
    <location>
        <begin position="1"/>
        <end position="18"/>
    </location>
</feature>
<gene>
    <name evidence="2" type="ordered locus">MTR_4g028910</name>
</gene>
<evidence type="ECO:0000313" key="2">
    <source>
        <dbReference type="EMBL" id="KEH29205.1"/>
    </source>
</evidence>